<feature type="region of interest" description="Disordered" evidence="1">
    <location>
        <begin position="134"/>
        <end position="163"/>
    </location>
</feature>
<reference evidence="2 3" key="1">
    <citation type="submission" date="2015-02" db="EMBL/GenBank/DDBJ databases">
        <authorList>
            <person name="Chooi Y.-H."/>
        </authorList>
    </citation>
    <scope>NUCLEOTIDE SEQUENCE [LARGE SCALE GENOMIC DNA]</scope>
    <source>
        <strain evidence="2">E3</strain>
    </source>
</reference>
<dbReference type="EMBL" id="CDSF01000112">
    <property type="protein sequence ID" value="CEP01545.1"/>
    <property type="molecule type" value="Genomic_DNA"/>
</dbReference>
<evidence type="ECO:0000313" key="3">
    <source>
        <dbReference type="Proteomes" id="UP000039324"/>
    </source>
</evidence>
<organism evidence="2 3">
    <name type="scientific">Plasmodiophora brassicae</name>
    <name type="common">Clubroot disease agent</name>
    <dbReference type="NCBI Taxonomy" id="37360"/>
    <lineage>
        <taxon>Eukaryota</taxon>
        <taxon>Sar</taxon>
        <taxon>Rhizaria</taxon>
        <taxon>Endomyxa</taxon>
        <taxon>Phytomyxea</taxon>
        <taxon>Plasmodiophorida</taxon>
        <taxon>Plasmodiophoridae</taxon>
        <taxon>Plasmodiophora</taxon>
    </lineage>
</organism>
<evidence type="ECO:0000313" key="2">
    <source>
        <dbReference type="EMBL" id="CEP01545.1"/>
    </source>
</evidence>
<name>A0A0G4J1U8_PLABS</name>
<evidence type="ECO:0000256" key="1">
    <source>
        <dbReference type="SAM" id="MobiDB-lite"/>
    </source>
</evidence>
<gene>
    <name evidence="2" type="ORF">PBRA_002151</name>
</gene>
<accession>A0A0G4J1U8</accession>
<keyword evidence="3" id="KW-1185">Reference proteome</keyword>
<sequence>MWGRWDAEDDDDDGGDEPAVGGGGARLPTRTWHQCPWVDPDGRWRHPEGRGRKPDSGNAGTWRQLAQDLDPQPAGQRRPGHADVFAGIGCCDPITAFRGGIDDDISVGGRAHGIRPHAWLHRLPGVVPPTQPPYKWPATGNHATGQVCRRRRPVTSPVGSRQH</sequence>
<protein>
    <submittedName>
        <fullName evidence="2">Uncharacterized protein</fullName>
    </submittedName>
</protein>
<proteinExistence type="predicted"/>
<feature type="compositionally biased region" description="Acidic residues" evidence="1">
    <location>
        <begin position="7"/>
        <end position="16"/>
    </location>
</feature>
<feature type="compositionally biased region" description="Basic and acidic residues" evidence="1">
    <location>
        <begin position="40"/>
        <end position="55"/>
    </location>
</feature>
<dbReference type="Proteomes" id="UP000039324">
    <property type="component" value="Unassembled WGS sequence"/>
</dbReference>
<feature type="region of interest" description="Disordered" evidence="1">
    <location>
        <begin position="1"/>
        <end position="81"/>
    </location>
</feature>
<dbReference type="AlphaFoldDB" id="A0A0G4J1U8"/>